<evidence type="ECO:0000256" key="3">
    <source>
        <dbReference type="ARBA" id="ARBA00022777"/>
    </source>
</evidence>
<gene>
    <name evidence="5" type="ORF">CK203_039146</name>
</gene>
<feature type="domain" description="Carbohydrate kinase PfkB" evidence="4">
    <location>
        <begin position="14"/>
        <end position="105"/>
    </location>
</feature>
<evidence type="ECO:0000259" key="4">
    <source>
        <dbReference type="Pfam" id="PF00294"/>
    </source>
</evidence>
<proteinExistence type="inferred from homology"/>
<accession>A0A438IFL0</accession>
<comment type="similarity">
    <text evidence="1">Belongs to the carbohydrate kinase PfkB family.</text>
</comment>
<evidence type="ECO:0000256" key="1">
    <source>
        <dbReference type="ARBA" id="ARBA00010688"/>
    </source>
</evidence>
<dbReference type="PANTHER" id="PTHR43320">
    <property type="entry name" value="SUGAR KINASE"/>
    <property type="match status" value="1"/>
</dbReference>
<protein>
    <recommendedName>
        <fullName evidence="4">Carbohydrate kinase PfkB domain-containing protein</fullName>
    </recommendedName>
</protein>
<evidence type="ECO:0000313" key="5">
    <source>
        <dbReference type="EMBL" id="RVW95528.1"/>
    </source>
</evidence>
<dbReference type="Gene3D" id="3.40.1190.20">
    <property type="match status" value="1"/>
</dbReference>
<dbReference type="GO" id="GO:0016301">
    <property type="term" value="F:kinase activity"/>
    <property type="evidence" value="ECO:0007669"/>
    <property type="project" value="UniProtKB-KW"/>
</dbReference>
<dbReference type="Pfam" id="PF00294">
    <property type="entry name" value="PfkB"/>
    <property type="match status" value="1"/>
</dbReference>
<keyword evidence="2" id="KW-0808">Transferase</keyword>
<dbReference type="EMBL" id="QGNW01000113">
    <property type="protein sequence ID" value="RVW95528.1"/>
    <property type="molecule type" value="Genomic_DNA"/>
</dbReference>
<dbReference type="Proteomes" id="UP000288805">
    <property type="component" value="Unassembled WGS sequence"/>
</dbReference>
<dbReference type="SUPFAM" id="SSF53613">
    <property type="entry name" value="Ribokinase-like"/>
    <property type="match status" value="1"/>
</dbReference>
<sequence length="119" mass="12792">MRGCCTLTAVSYSCTGTDLDDENASPEAALEFLAKHCQWAVVTLGSNECLAKWRRKMVQVPAIGEAKAIDATRVGHLFAGGFLYGLVKGLSLEECCRVGTCSGCVCYLGCVCYHRKTDS</sequence>
<evidence type="ECO:0000313" key="6">
    <source>
        <dbReference type="Proteomes" id="UP000288805"/>
    </source>
</evidence>
<dbReference type="InterPro" id="IPR052700">
    <property type="entry name" value="Carb_kinase_PfkB-like"/>
</dbReference>
<organism evidence="5 6">
    <name type="scientific">Vitis vinifera</name>
    <name type="common">Grape</name>
    <dbReference type="NCBI Taxonomy" id="29760"/>
    <lineage>
        <taxon>Eukaryota</taxon>
        <taxon>Viridiplantae</taxon>
        <taxon>Streptophyta</taxon>
        <taxon>Embryophyta</taxon>
        <taxon>Tracheophyta</taxon>
        <taxon>Spermatophyta</taxon>
        <taxon>Magnoliopsida</taxon>
        <taxon>eudicotyledons</taxon>
        <taxon>Gunneridae</taxon>
        <taxon>Pentapetalae</taxon>
        <taxon>rosids</taxon>
        <taxon>Vitales</taxon>
        <taxon>Vitaceae</taxon>
        <taxon>Viteae</taxon>
        <taxon>Vitis</taxon>
    </lineage>
</organism>
<evidence type="ECO:0000256" key="2">
    <source>
        <dbReference type="ARBA" id="ARBA00022679"/>
    </source>
</evidence>
<reference evidence="5 6" key="1">
    <citation type="journal article" date="2018" name="PLoS Genet.">
        <title>Population sequencing reveals clonal diversity and ancestral inbreeding in the grapevine cultivar Chardonnay.</title>
        <authorList>
            <person name="Roach M.J."/>
            <person name="Johnson D.L."/>
            <person name="Bohlmann J."/>
            <person name="van Vuuren H.J."/>
            <person name="Jones S.J."/>
            <person name="Pretorius I.S."/>
            <person name="Schmidt S.A."/>
            <person name="Borneman A.R."/>
        </authorList>
    </citation>
    <scope>NUCLEOTIDE SEQUENCE [LARGE SCALE GENOMIC DNA]</scope>
    <source>
        <strain evidence="6">cv. Chardonnay</strain>
        <tissue evidence="5">Leaf</tissue>
    </source>
</reference>
<dbReference type="InterPro" id="IPR029056">
    <property type="entry name" value="Ribokinase-like"/>
</dbReference>
<dbReference type="PANTHER" id="PTHR43320:SF1">
    <property type="entry name" value="OS01G0105900 PROTEIN"/>
    <property type="match status" value="1"/>
</dbReference>
<name>A0A438IFL0_VITVI</name>
<comment type="caution">
    <text evidence="5">The sequence shown here is derived from an EMBL/GenBank/DDBJ whole genome shotgun (WGS) entry which is preliminary data.</text>
</comment>
<dbReference type="InterPro" id="IPR011611">
    <property type="entry name" value="PfkB_dom"/>
</dbReference>
<dbReference type="AlphaFoldDB" id="A0A438IFL0"/>
<keyword evidence="3" id="KW-0418">Kinase</keyword>